<dbReference type="GO" id="GO:0004222">
    <property type="term" value="F:metalloendopeptidase activity"/>
    <property type="evidence" value="ECO:0007669"/>
    <property type="project" value="UniProtKB-UniRule"/>
</dbReference>
<gene>
    <name evidence="18" type="ORF">LANO_0E05930G</name>
</gene>
<keyword evidence="8 15" id="KW-1133">Transmembrane helix</keyword>
<evidence type="ECO:0000256" key="8">
    <source>
        <dbReference type="ARBA" id="ARBA00022989"/>
    </source>
</evidence>
<feature type="binding site" evidence="14">
    <location>
        <position position="299"/>
    </location>
    <ligand>
        <name>Zn(2+)</name>
        <dbReference type="ChEBI" id="CHEBI:29105"/>
        <note>catalytic</note>
    </ligand>
</feature>
<dbReference type="EC" id="3.4.24.84" evidence="15"/>
<keyword evidence="9 15" id="KW-0482">Metalloprotease</keyword>
<dbReference type="Pfam" id="PF16491">
    <property type="entry name" value="Peptidase_M48_N"/>
    <property type="match status" value="1"/>
</dbReference>
<dbReference type="InterPro" id="IPR032456">
    <property type="entry name" value="Peptidase_M48_N"/>
</dbReference>
<keyword evidence="4 14" id="KW-0479">Metal-binding</keyword>
<feature type="transmembrane region" description="Helical" evidence="15">
    <location>
        <begin position="20"/>
        <end position="38"/>
    </location>
</feature>
<comment type="similarity">
    <text evidence="12 15">Belongs to the peptidase M48A family.</text>
</comment>
<keyword evidence="5 15" id="KW-0378">Hydrolase</keyword>
<proteinExistence type="inferred from homology"/>
<evidence type="ECO:0000256" key="6">
    <source>
        <dbReference type="ARBA" id="ARBA00022824"/>
    </source>
</evidence>
<comment type="cofactor">
    <cofactor evidence="14 15">
        <name>Zn(2+)</name>
        <dbReference type="ChEBI" id="CHEBI:29105"/>
    </cofactor>
    <text evidence="14 15">Binds 1 zinc ion per subunit.</text>
</comment>
<feature type="transmembrane region" description="Helical" evidence="15">
    <location>
        <begin position="172"/>
        <end position="190"/>
    </location>
</feature>
<dbReference type="FunFam" id="3.30.2010.10:FF:000002">
    <property type="entry name" value="CAAX prenyl protease"/>
    <property type="match status" value="1"/>
</dbReference>
<evidence type="ECO:0000313" key="18">
    <source>
        <dbReference type="EMBL" id="SCU94170.1"/>
    </source>
</evidence>
<feature type="binding site" evidence="14">
    <location>
        <position position="392"/>
    </location>
    <ligand>
        <name>Zn(2+)</name>
        <dbReference type="ChEBI" id="CHEBI:29105"/>
        <note>catalytic</note>
    </ligand>
</feature>
<evidence type="ECO:0000256" key="2">
    <source>
        <dbReference type="ARBA" id="ARBA00022670"/>
    </source>
</evidence>
<evidence type="ECO:0000256" key="12">
    <source>
        <dbReference type="ARBA" id="ARBA00060927"/>
    </source>
</evidence>
<evidence type="ECO:0000259" key="17">
    <source>
        <dbReference type="Pfam" id="PF16491"/>
    </source>
</evidence>
<feature type="transmembrane region" description="Helical" evidence="15">
    <location>
        <begin position="196"/>
        <end position="219"/>
    </location>
</feature>
<evidence type="ECO:0000256" key="4">
    <source>
        <dbReference type="ARBA" id="ARBA00022723"/>
    </source>
</evidence>
<evidence type="ECO:0000256" key="1">
    <source>
        <dbReference type="ARBA" id="ARBA00004477"/>
    </source>
</evidence>
<protein>
    <recommendedName>
        <fullName evidence="15">CAAX prenyl protease</fullName>
        <ecNumber evidence="15">3.4.24.84</ecNumber>
    </recommendedName>
</protein>
<evidence type="ECO:0000256" key="9">
    <source>
        <dbReference type="ARBA" id="ARBA00023049"/>
    </source>
</evidence>
<comment type="caution">
    <text evidence="15">Lacks conserved residue(s) required for the propagation of feature annotation.</text>
</comment>
<evidence type="ECO:0000313" key="19">
    <source>
        <dbReference type="Proteomes" id="UP000189911"/>
    </source>
</evidence>
<keyword evidence="19" id="KW-1185">Reference proteome</keyword>
<comment type="subcellular location">
    <subcellularLocation>
        <location evidence="1 15">Endoplasmic reticulum membrane</location>
        <topology evidence="1 15">Multi-pass membrane protein</topology>
    </subcellularLocation>
</comment>
<keyword evidence="10 15" id="KW-0472">Membrane</keyword>
<dbReference type="PANTHER" id="PTHR10120">
    <property type="entry name" value="CAAX PRENYL PROTEASE 1"/>
    <property type="match status" value="1"/>
</dbReference>
<keyword evidence="7 14" id="KW-0862">Zinc</keyword>
<dbReference type="InterPro" id="IPR027057">
    <property type="entry name" value="CAXX_Prtase_1"/>
</dbReference>
<dbReference type="EMBL" id="LT598451">
    <property type="protein sequence ID" value="SCU94170.1"/>
    <property type="molecule type" value="Genomic_DNA"/>
</dbReference>
<evidence type="ECO:0000256" key="14">
    <source>
        <dbReference type="PIRSR" id="PIRSR627057-2"/>
    </source>
</evidence>
<feature type="domain" description="CAAX prenyl protease 1 N-terminal" evidence="17">
    <location>
        <begin position="40"/>
        <end position="225"/>
    </location>
</feature>
<comment type="catalytic activity">
    <reaction evidence="11 15">
        <text>Hydrolyzes the peptide bond -P2-(S-farnesyl or geranylgeranyl)C-P1'-P2'-P3'-COOH where P1' and P2' are amino acids with aliphatic side chains and P3' is any C-terminal residue.</text>
        <dbReference type="EC" id="3.4.24.84"/>
    </reaction>
</comment>
<name>A0A1G4JTK5_9SACH</name>
<dbReference type="OrthoDB" id="360839at2759"/>
<dbReference type="Pfam" id="PF01435">
    <property type="entry name" value="Peptidase_M48"/>
    <property type="match status" value="1"/>
</dbReference>
<reference evidence="19" key="1">
    <citation type="submission" date="2016-03" db="EMBL/GenBank/DDBJ databases">
        <authorList>
            <person name="Devillers Hugo."/>
        </authorList>
    </citation>
    <scope>NUCLEOTIDE SEQUENCE [LARGE SCALE GENOMIC DNA]</scope>
</reference>
<dbReference type="AlphaFoldDB" id="A0A1G4JTK5"/>
<dbReference type="Proteomes" id="UP000189911">
    <property type="component" value="Chromosome E"/>
</dbReference>
<sequence length="455" mass="51521">MALVDTFQKLFDNPAIPWKTIVTAFTLGQFGFETYLTYRQYRTLSRKALPKVLENEIDAETVQKAEDYTRSKMKFNIFSNVYSLAQNLLVIKLDLFPRLWHIGAALAQKVPIKFLATSTIGQSLYFFTVLSNISTLLELPLSYYQHFVLEEKHGFNKLTVALWITDKIKSSVLSTVIGTPLMFAFLKIFDAFPKNFLMYICGFILVVQILAMTLIPVFIMPLFNKFTPLEDGELKQSIEALASRVSFPLDKIFVVDGSKRSSHSNAYFTGLPFTSKRIVLYDTLVKDSSVDEITAVLAHEIGHWKENHILRMLAFSEVHIAFIFSLFTAAFQNKSLYSAFGFFVGQGLSGDASIVITPQLPVLIGFILFNDLLQPLECGMNFGINLITRLHEYQADAYAKGLGYGKDLCRALINLQVKNLSTMNVDPLYSSYHYSHPTLPERLIALDHVSEQKSK</sequence>
<feature type="domain" description="Peptidase M48" evidence="16">
    <location>
        <begin position="228"/>
        <end position="448"/>
    </location>
</feature>
<evidence type="ECO:0000256" key="15">
    <source>
        <dbReference type="RuleBase" id="RU366005"/>
    </source>
</evidence>
<accession>A0A1G4JTK5</accession>
<dbReference type="InterPro" id="IPR001915">
    <property type="entry name" value="Peptidase_M48"/>
</dbReference>
<dbReference type="GO" id="GO:0071586">
    <property type="term" value="P:CAAX-box protein processing"/>
    <property type="evidence" value="ECO:0007669"/>
    <property type="project" value="UniProtKB-UniRule"/>
</dbReference>
<feature type="active site" evidence="13">
    <location>
        <position position="300"/>
    </location>
</feature>
<keyword evidence="6 15" id="KW-0256">Endoplasmic reticulum</keyword>
<dbReference type="GO" id="GO:0005789">
    <property type="term" value="C:endoplasmic reticulum membrane"/>
    <property type="evidence" value="ECO:0007669"/>
    <property type="project" value="UniProtKB-SubCell"/>
</dbReference>
<keyword evidence="2 15" id="KW-0645">Protease</keyword>
<evidence type="ECO:0000256" key="10">
    <source>
        <dbReference type="ARBA" id="ARBA00023136"/>
    </source>
</evidence>
<dbReference type="Gene3D" id="3.30.2010.10">
    <property type="entry name" value="Metalloproteases ('zincins'), catalytic domain"/>
    <property type="match status" value="1"/>
</dbReference>
<evidence type="ECO:0000256" key="5">
    <source>
        <dbReference type="ARBA" id="ARBA00022801"/>
    </source>
</evidence>
<comment type="function">
    <text evidence="15">Proteolytically removes the C-terminal three residues of farnesylated proteins.</text>
</comment>
<evidence type="ECO:0000256" key="7">
    <source>
        <dbReference type="ARBA" id="ARBA00022833"/>
    </source>
</evidence>
<evidence type="ECO:0000256" key="11">
    <source>
        <dbReference type="ARBA" id="ARBA00044456"/>
    </source>
</evidence>
<dbReference type="GO" id="GO:0046872">
    <property type="term" value="F:metal ion binding"/>
    <property type="evidence" value="ECO:0007669"/>
    <property type="project" value="UniProtKB-UniRule"/>
</dbReference>
<evidence type="ECO:0000256" key="3">
    <source>
        <dbReference type="ARBA" id="ARBA00022692"/>
    </source>
</evidence>
<feature type="binding site" evidence="14">
    <location>
        <position position="303"/>
    </location>
    <ligand>
        <name>Zn(2+)</name>
        <dbReference type="ChEBI" id="CHEBI:29105"/>
        <note>catalytic</note>
    </ligand>
</feature>
<evidence type="ECO:0000259" key="16">
    <source>
        <dbReference type="Pfam" id="PF01435"/>
    </source>
</evidence>
<organism evidence="18 19">
    <name type="scientific">Lachancea nothofagi CBS 11611</name>
    <dbReference type="NCBI Taxonomy" id="1266666"/>
    <lineage>
        <taxon>Eukaryota</taxon>
        <taxon>Fungi</taxon>
        <taxon>Dikarya</taxon>
        <taxon>Ascomycota</taxon>
        <taxon>Saccharomycotina</taxon>
        <taxon>Saccharomycetes</taxon>
        <taxon>Saccharomycetales</taxon>
        <taxon>Saccharomycetaceae</taxon>
        <taxon>Lachancea</taxon>
    </lineage>
</organism>
<feature type="active site" description="Proton donor" evidence="13">
    <location>
        <position position="396"/>
    </location>
</feature>
<keyword evidence="3 15" id="KW-0812">Transmembrane</keyword>
<dbReference type="CDD" id="cd07343">
    <property type="entry name" value="M48A_Zmpste24p_like"/>
    <property type="match status" value="1"/>
</dbReference>
<evidence type="ECO:0000256" key="13">
    <source>
        <dbReference type="PIRSR" id="PIRSR627057-1"/>
    </source>
</evidence>